<dbReference type="AlphaFoldDB" id="A0A6H9YY91"/>
<name>A0A6H9YY91_9ACTN</name>
<dbReference type="RefSeq" id="WP_151559744.1">
    <property type="nucleotide sequence ID" value="NZ_WBMT01000004.1"/>
</dbReference>
<evidence type="ECO:0000313" key="1">
    <source>
        <dbReference type="EMBL" id="KAB2350119.1"/>
    </source>
</evidence>
<sequence length="64" mass="6889">MIAALAVAFWPVQSGTRACGTAFNSSHDTISAYLAALQAGQQTEARDVLNCDKGRKTARNYTIR</sequence>
<organism evidence="1 2">
    <name type="scientific">Actinomadura rudentiformis</name>
    <dbReference type="NCBI Taxonomy" id="359158"/>
    <lineage>
        <taxon>Bacteria</taxon>
        <taxon>Bacillati</taxon>
        <taxon>Actinomycetota</taxon>
        <taxon>Actinomycetes</taxon>
        <taxon>Streptosporangiales</taxon>
        <taxon>Thermomonosporaceae</taxon>
        <taxon>Actinomadura</taxon>
    </lineage>
</organism>
<accession>A0A6H9YY91</accession>
<keyword evidence="2" id="KW-1185">Reference proteome</keyword>
<dbReference type="Proteomes" id="UP000468735">
    <property type="component" value="Unassembled WGS sequence"/>
</dbReference>
<dbReference type="EMBL" id="WBMT01000004">
    <property type="protein sequence ID" value="KAB2350119.1"/>
    <property type="molecule type" value="Genomic_DNA"/>
</dbReference>
<protein>
    <submittedName>
        <fullName evidence="1">Uncharacterized protein</fullName>
    </submittedName>
</protein>
<comment type="caution">
    <text evidence="1">The sequence shown here is derived from an EMBL/GenBank/DDBJ whole genome shotgun (WGS) entry which is preliminary data.</text>
</comment>
<gene>
    <name evidence="1" type="ORF">F8566_09945</name>
</gene>
<evidence type="ECO:0000313" key="2">
    <source>
        <dbReference type="Proteomes" id="UP000468735"/>
    </source>
</evidence>
<reference evidence="1 2" key="1">
    <citation type="submission" date="2019-09" db="EMBL/GenBank/DDBJ databases">
        <title>Actinomadura physcomitrii sp. nov., a novel actinomycete isolated from moss [Physcomitrium sphaericum (Ludw) Fuernr].</title>
        <authorList>
            <person name="Zhuang X."/>
            <person name="Liu C."/>
        </authorList>
    </citation>
    <scope>NUCLEOTIDE SEQUENCE [LARGE SCALE GENOMIC DNA]</scope>
    <source>
        <strain evidence="1 2">HMC1</strain>
    </source>
</reference>
<proteinExistence type="predicted"/>